<evidence type="ECO:0000313" key="14">
    <source>
        <dbReference type="EMBL" id="CAA0808534.1"/>
    </source>
</evidence>
<keyword evidence="14" id="KW-0808">Transferase</keyword>
<dbReference type="GO" id="GO:0006325">
    <property type="term" value="P:chromatin organization"/>
    <property type="evidence" value="ECO:0007669"/>
    <property type="project" value="UniProtKB-KW"/>
</dbReference>
<comment type="subcellular location">
    <subcellularLocation>
        <location evidence="1">Nucleus</location>
    </subcellularLocation>
</comment>
<dbReference type="GO" id="GO:0031047">
    <property type="term" value="P:regulatory ncRNA-mediated gene silencing"/>
    <property type="evidence" value="ECO:0007669"/>
    <property type="project" value="UniProtKB-KW"/>
</dbReference>
<reference evidence="14" key="1">
    <citation type="submission" date="2019-12" db="EMBL/GenBank/DDBJ databases">
        <authorList>
            <person name="Scholes J."/>
        </authorList>
    </citation>
    <scope>NUCLEOTIDE SEQUENCE</scope>
</reference>
<dbReference type="InterPro" id="IPR036890">
    <property type="entry name" value="HATPase_C_sf"/>
</dbReference>
<evidence type="ECO:0000256" key="12">
    <source>
        <dbReference type="SAM" id="MobiDB-lite"/>
    </source>
</evidence>
<evidence type="ECO:0000256" key="6">
    <source>
        <dbReference type="ARBA" id="ARBA00022853"/>
    </source>
</evidence>
<evidence type="ECO:0000256" key="10">
    <source>
        <dbReference type="ARBA" id="ARBA00023242"/>
    </source>
</evidence>
<keyword evidence="14" id="KW-0418">Kinase</keyword>
<evidence type="ECO:0000256" key="1">
    <source>
        <dbReference type="ARBA" id="ARBA00004123"/>
    </source>
</evidence>
<dbReference type="SUPFAM" id="SSF55874">
    <property type="entry name" value="ATPase domain of HSP90 chaperone/DNA topoisomerase II/histidine kinase"/>
    <property type="match status" value="1"/>
</dbReference>
<keyword evidence="6" id="KW-0156">Chromatin regulator</keyword>
<keyword evidence="3" id="KW-0540">Nuclease</keyword>
<dbReference type="GO" id="GO:0031349">
    <property type="term" value="P:positive regulation of defense response"/>
    <property type="evidence" value="ECO:0007669"/>
    <property type="project" value="UniProtKB-ARBA"/>
</dbReference>
<keyword evidence="7 11" id="KW-0175">Coiled coil</keyword>
<evidence type="ECO:0000256" key="3">
    <source>
        <dbReference type="ARBA" id="ARBA00022722"/>
    </source>
</evidence>
<dbReference type="AlphaFoldDB" id="A0A9N7MII9"/>
<dbReference type="Pfam" id="PF17942">
    <property type="entry name" value="Morc6_S5"/>
    <property type="match status" value="1"/>
</dbReference>
<evidence type="ECO:0000256" key="7">
    <source>
        <dbReference type="ARBA" id="ARBA00023054"/>
    </source>
</evidence>
<evidence type="ECO:0000256" key="11">
    <source>
        <dbReference type="SAM" id="Coils"/>
    </source>
</evidence>
<dbReference type="GO" id="GO:0005634">
    <property type="term" value="C:nucleus"/>
    <property type="evidence" value="ECO:0007669"/>
    <property type="project" value="UniProtKB-SubCell"/>
</dbReference>
<feature type="compositionally biased region" description="Polar residues" evidence="12">
    <location>
        <begin position="760"/>
        <end position="774"/>
    </location>
</feature>
<feature type="compositionally biased region" description="Polar residues" evidence="12">
    <location>
        <begin position="29"/>
        <end position="42"/>
    </location>
</feature>
<dbReference type="GO" id="GO:0016301">
    <property type="term" value="F:kinase activity"/>
    <property type="evidence" value="ECO:0007669"/>
    <property type="project" value="UniProtKB-KW"/>
</dbReference>
<keyword evidence="8" id="KW-0943">RNA-mediated gene silencing</keyword>
<dbReference type="PANTHER" id="PTHR23336:SF44">
    <property type="entry name" value="PROTEIN MICRORCHIDIA 6"/>
    <property type="match status" value="1"/>
</dbReference>
<feature type="region of interest" description="Disordered" evidence="12">
    <location>
        <begin position="262"/>
        <end position="307"/>
    </location>
</feature>
<organism evidence="14 15">
    <name type="scientific">Striga hermonthica</name>
    <name type="common">Purple witchweed</name>
    <name type="synonym">Buchnera hermonthica</name>
    <dbReference type="NCBI Taxonomy" id="68872"/>
    <lineage>
        <taxon>Eukaryota</taxon>
        <taxon>Viridiplantae</taxon>
        <taxon>Streptophyta</taxon>
        <taxon>Embryophyta</taxon>
        <taxon>Tracheophyta</taxon>
        <taxon>Spermatophyta</taxon>
        <taxon>Magnoliopsida</taxon>
        <taxon>eudicotyledons</taxon>
        <taxon>Gunneridae</taxon>
        <taxon>Pentapetalae</taxon>
        <taxon>asterids</taxon>
        <taxon>lamiids</taxon>
        <taxon>Lamiales</taxon>
        <taxon>Orobanchaceae</taxon>
        <taxon>Buchnereae</taxon>
        <taxon>Striga</taxon>
    </lineage>
</organism>
<dbReference type="InterPro" id="IPR041006">
    <property type="entry name" value="Morc_S5"/>
</dbReference>
<feature type="compositionally biased region" description="Polar residues" evidence="12">
    <location>
        <begin position="262"/>
        <end position="272"/>
    </location>
</feature>
<evidence type="ECO:0000256" key="2">
    <source>
        <dbReference type="ARBA" id="ARBA00007845"/>
    </source>
</evidence>
<comment type="caution">
    <text evidence="14">The sequence shown here is derived from an EMBL/GenBank/DDBJ whole genome shotgun (WGS) entry which is preliminary data.</text>
</comment>
<dbReference type="GO" id="GO:0016887">
    <property type="term" value="F:ATP hydrolysis activity"/>
    <property type="evidence" value="ECO:0007669"/>
    <property type="project" value="InterPro"/>
</dbReference>
<feature type="coiled-coil region" evidence="11">
    <location>
        <begin position="826"/>
        <end position="874"/>
    </location>
</feature>
<dbReference type="OrthoDB" id="757982at2759"/>
<dbReference type="GO" id="GO:0006281">
    <property type="term" value="P:DNA repair"/>
    <property type="evidence" value="ECO:0007669"/>
    <property type="project" value="UniProtKB-KW"/>
</dbReference>
<dbReference type="GO" id="GO:0004519">
    <property type="term" value="F:endonuclease activity"/>
    <property type="evidence" value="ECO:0007669"/>
    <property type="project" value="UniProtKB-KW"/>
</dbReference>
<dbReference type="PANTHER" id="PTHR23336">
    <property type="entry name" value="ZINC FINGER CW-TYPE COILED-COIL DOMAIN PROTEIN 3"/>
    <property type="match status" value="1"/>
</dbReference>
<evidence type="ECO:0000259" key="13">
    <source>
        <dbReference type="Pfam" id="PF17942"/>
    </source>
</evidence>
<keyword evidence="4" id="KW-0378">Hydrolase</keyword>
<feature type="compositionally biased region" description="Polar residues" evidence="12">
    <location>
        <begin position="279"/>
        <end position="307"/>
    </location>
</feature>
<feature type="region of interest" description="Disordered" evidence="12">
    <location>
        <begin position="755"/>
        <end position="774"/>
    </location>
</feature>
<feature type="domain" description="Morc S5" evidence="13">
    <location>
        <begin position="561"/>
        <end position="696"/>
    </location>
</feature>
<accession>A0A9N7MII9</accession>
<sequence>MMCLLQFKQMCLLQFKQNQLQIRKRKSPIKSNLEGNDLQSIRKSPRLKEKAQRVGVSGKRPQKDKSIKAGGSSQEPTKGKDNKIGESSQNPVKGKGKEMVNAGNEGVKAKLPVKRSLRLQGVVGEKPQALTQPVRPPRSSNMLDARESETLTHTPVTTACTAGPQLRLILTSRRPLVTARALGFPANFGPRGNRHFPPPNAANSLRSISLLCVKLHVIRLEGDTERVIWSDEDYGNPELMSSADERVLKSVKLEQDFGRSHLQQNEGTNFSSAHHEESNSIGRRNGSATVLDNEQTPAGDSSFASTSSIRPAPICRQFWKAGNYDDKLNLKPSSQNGTGYLRIHPKFLHSNATSHKWAFGAMAELLDNSVDEIKNGATFVMVDKTSNPRDGIPALLVQDDGGGMDPEAMRRCLSFGFSDKKSKDAIGQYGNGFKTSSMRLGADVIVFSRCKSSRRLTQSVGSSTWKTLHSEEQHKNNLSILLKWAPVTTEAELLKHCDDIGPHGTKIIVYNLWQNDEGKMELDFETDTEDIRLSGKGHTTTAKGVPRKDPNENHLANRLHYSLRAYLSILYLRAPENFCILLRGRAVEYHNIANDLKYPEFILYRPQNVEGSVLTTIGFLKEAPAVNIHGFNVYHKNRLILPFWHVVTYSDSRGRGVVGVLEANFIEPTHNKQEFEKTSVFQKLETRLKEMTQEYWDYHCGLLGYQVKKAPRPGMMPKAASSSGLSHSIYKPVVLGKDTGTKPSFAAGAKMREIDVPSNPMGTKSGRSLPSGHQNSLGAAFKRKGHDHVVVPGRVKRVGVIGSSKSNSVSGGNLNDQEAASIIEENRSLRAQCHEFEKSNEELDLKLSRLTEQVREAQREYARVLLESKLLERVTREIKQSRPGV</sequence>
<keyword evidence="4" id="KW-0255">Endonuclease</keyword>
<evidence type="ECO:0000256" key="9">
    <source>
        <dbReference type="ARBA" id="ARBA00023204"/>
    </source>
</evidence>
<evidence type="ECO:0000256" key="4">
    <source>
        <dbReference type="ARBA" id="ARBA00022759"/>
    </source>
</evidence>
<dbReference type="Proteomes" id="UP001153555">
    <property type="component" value="Unassembled WGS sequence"/>
</dbReference>
<name>A0A9N7MII9_STRHE</name>
<evidence type="ECO:0000256" key="8">
    <source>
        <dbReference type="ARBA" id="ARBA00023158"/>
    </source>
</evidence>
<evidence type="ECO:0000313" key="15">
    <source>
        <dbReference type="Proteomes" id="UP001153555"/>
    </source>
</evidence>
<keyword evidence="5" id="KW-0227">DNA damage</keyword>
<protein>
    <submittedName>
        <fullName evidence="14">Histidine kinase-- DNA gyrase B-- and HSP90-like ATPase family protein</fullName>
    </submittedName>
</protein>
<evidence type="ECO:0000256" key="5">
    <source>
        <dbReference type="ARBA" id="ARBA00022763"/>
    </source>
</evidence>
<keyword evidence="10" id="KW-0539">Nucleus</keyword>
<dbReference type="Pfam" id="PF13589">
    <property type="entry name" value="HATPase_c_3"/>
    <property type="match status" value="1"/>
</dbReference>
<keyword evidence="15" id="KW-1185">Reference proteome</keyword>
<proteinExistence type="inferred from homology"/>
<dbReference type="EMBL" id="CACSLK010003174">
    <property type="protein sequence ID" value="CAA0808534.1"/>
    <property type="molecule type" value="Genomic_DNA"/>
</dbReference>
<dbReference type="Gene3D" id="3.30.565.10">
    <property type="entry name" value="Histidine kinase-like ATPase, C-terminal domain"/>
    <property type="match status" value="1"/>
</dbReference>
<comment type="similarity">
    <text evidence="2">Belongs to the MORC ATPase protein family.</text>
</comment>
<gene>
    <name evidence="14" type="ORF">SHERM_10769</name>
</gene>
<keyword evidence="9" id="KW-0234">DNA repair</keyword>
<feature type="region of interest" description="Disordered" evidence="12">
    <location>
        <begin position="26"/>
        <end position="99"/>
    </location>
</feature>
<dbReference type="InterPro" id="IPR045261">
    <property type="entry name" value="MORC_ATPase"/>
</dbReference>